<dbReference type="EMBL" id="DWWJ01000167">
    <property type="protein sequence ID" value="HJC41714.1"/>
    <property type="molecule type" value="Genomic_DNA"/>
</dbReference>
<evidence type="ECO:0008006" key="3">
    <source>
        <dbReference type="Google" id="ProtNLM"/>
    </source>
</evidence>
<evidence type="ECO:0000313" key="1">
    <source>
        <dbReference type="EMBL" id="HJC41714.1"/>
    </source>
</evidence>
<name>A0A9D2T131_9FIRM</name>
<protein>
    <recommendedName>
        <fullName evidence="3">The GLUG motif protein</fullName>
    </recommendedName>
</protein>
<reference evidence="1" key="1">
    <citation type="journal article" date="2021" name="PeerJ">
        <title>Extensive microbial diversity within the chicken gut microbiome revealed by metagenomics and culture.</title>
        <authorList>
            <person name="Gilroy R."/>
            <person name="Ravi A."/>
            <person name="Getino M."/>
            <person name="Pursley I."/>
            <person name="Horton D.L."/>
            <person name="Alikhan N.F."/>
            <person name="Baker D."/>
            <person name="Gharbi K."/>
            <person name="Hall N."/>
            <person name="Watson M."/>
            <person name="Adriaenssens E.M."/>
            <person name="Foster-Nyarko E."/>
            <person name="Jarju S."/>
            <person name="Secka A."/>
            <person name="Antonio M."/>
            <person name="Oren A."/>
            <person name="Chaudhuri R.R."/>
            <person name="La Ragione R."/>
            <person name="Hildebrand F."/>
            <person name="Pallen M.J."/>
        </authorList>
    </citation>
    <scope>NUCLEOTIDE SEQUENCE</scope>
    <source>
        <strain evidence="1">CHK186-1790</strain>
    </source>
</reference>
<reference evidence="1" key="2">
    <citation type="submission" date="2021-04" db="EMBL/GenBank/DDBJ databases">
        <authorList>
            <person name="Gilroy R."/>
        </authorList>
    </citation>
    <scope>NUCLEOTIDE SEQUENCE</scope>
    <source>
        <strain evidence="1">CHK186-1790</strain>
    </source>
</reference>
<proteinExistence type="predicted"/>
<dbReference type="Proteomes" id="UP000823882">
    <property type="component" value="Unassembled WGS sequence"/>
</dbReference>
<dbReference type="Gene3D" id="2.160.20.110">
    <property type="match status" value="5"/>
</dbReference>
<gene>
    <name evidence="1" type="ORF">H9701_09225</name>
</gene>
<feature type="non-terminal residue" evidence="1">
    <location>
        <position position="1451"/>
    </location>
</feature>
<comment type="caution">
    <text evidence="1">The sequence shown here is derived from an EMBL/GenBank/DDBJ whole genome shotgun (WGS) entry which is preliminary data.</text>
</comment>
<accession>A0A9D2T131</accession>
<organism evidence="1 2">
    <name type="scientific">Candidatus Intestinimonas pullistercoris</name>
    <dbReference type="NCBI Taxonomy" id="2838623"/>
    <lineage>
        <taxon>Bacteria</taxon>
        <taxon>Bacillati</taxon>
        <taxon>Bacillota</taxon>
        <taxon>Clostridia</taxon>
        <taxon>Eubacteriales</taxon>
        <taxon>Intestinimonas</taxon>
    </lineage>
</organism>
<evidence type="ECO:0000313" key="2">
    <source>
        <dbReference type="Proteomes" id="UP000823882"/>
    </source>
</evidence>
<sequence>MKRWQRFVICVLTVLCIYTFPIVASGAERGWDDPGPSLSGGGTEGDPYLISTPEELYSILAQREDGYSGCYFQLTEDLYLNQPEDFIRGEDGTINGVAPEADAWAWDYGHGIFGGVLDGDGHTIYGLYINGASAMLGELSAGGAFRDLHFRDVYTAAGNADAAVVRDNYGTIEGCSFEGTVLSTSSGASLAHYNYGTIRNCTSAGRVDSQTVGGICGHNHGTVENCRNDAVIVGESYAGGIAYWNYADGVVTGCVNTGMVSTTGGYVAGISGLNDGTISGCGNTGDISSVDYGNPAGICGTAAEEDAYVVGCWNSGTVSLGGTELGDAGGICSYVRSGATLAYCYNYGPVEYGGGIVGMESSANIASCLYDSAFVASSNSYGTASTTEEIQSQDYIDDYNDYVDTSPLEGLAYWVSDESDTNGGYPVLAPEDVLCRVEIQVSGRGAVTPCRPFGILPGRSRTLTFTPEYGYEVVSVMVDGQERVPGQFLTLTAQAPGALLVEVAFGSDGTVADSFHGGSGTEEDPYQITTMAEFAYLARQVNDGWSTSDTYFRVMNDITFNDPACFALDGAGRPIGVAEGARPREWIPIGLPYDQSFDGVLDGGGHTISGLYITGDREYAGLFGYIGSGAVVRDLTIRDGYLECPDGWMGAFVGKLDGRVENCHNDNVTVDGDASAAGIASSGGTIVGCTNSAMVMGAGNVGGIAGSGGTIDRCINTGDITATGSGAGGIAGDADAVLNCVSSGTITSPSWQATGGIVGRVSSSGNSAILNCISFATINGTGGGIYGGISGDLSLGNCLFQGEIVSSYVNNSFGIGPYQGNYTFTAKNCYYTVEGLTTNEIGAYRPEEELKAPEILNDMNLFTHRRTDYQISYWEAGEDGLPVFSQTERFYLLTGLRPIGGSLNTQGTLCLPEGSDVTITATPERNNTVYAILIDGVAVGTEGEEVYILTDLSADHTVEALFQDADGNLLTEFSVGSGTEEDPYQIATVEELTTLSQQVASGKSYEGKYFLLSVDLTLNPVEGFSWGENTVTAVNNSTDLTSWEPIGAEDAPFLGRFDGGGHTISGLFIDGEAEYAGLFGYVGEGASVENLTLGCGRIQTTGNYAGAVAAYNAGTVRNCVNLAVSLDAATGAGGIVGVNVGTVTKCENRAWQAGQSVNYGGIAALNQGTISRCINEAALDGSDVGGICAEQTSGGIELCVNRGSITGSMTGGILGDRGPGDRIGSYIRDCRNDGSIDGTYAGGIAGEAYYVQIVRCANYGTVYSEYGASGGIVGLLFASNEEEDYCGDCVNHGDVTAWYKAGGIAGSTSSAVCRDSTNYGTVTSTMVAGSTGGIVGSQSSGVVYNCGNMGTVTGVENVGGVVGSASSDVFNCYSTGTVTGTENVGGVVGHQSGYSSNGLYNCYSAGAVACEDSSAGGLIGFQERFCKMTDCWYNSETCEKPAVGAEGEECK</sequence>